<dbReference type="EMBL" id="BNCO01000129">
    <property type="protein sequence ID" value="GIL68795.1"/>
    <property type="molecule type" value="Genomic_DNA"/>
</dbReference>
<protein>
    <submittedName>
        <fullName evidence="1">Uncharacterized protein</fullName>
    </submittedName>
</protein>
<proteinExistence type="predicted"/>
<keyword evidence="2" id="KW-1185">Reference proteome</keyword>
<sequence>MEDAFLCAKDAVILLQAKLVNLHAKGGAPGLSQASKQHISRTVSAYLSQLQLIHTAVREFLLQLAADPNAGTAVTKLLQFLKSLAEEVPGLEALEEGRPADLAAQVRQLRAAKLEDEISAMRAAVAALPSDLPINSNTLEAVVRSLSHQEQSLDFHVKLAAEVSERFGHDAAYSIENFSYGSTPYTSWLQVLAAAGSALGDAMGASEGREYVVWGSSCGWLVLYGALTYGWRSRGVELLSCLHGCAERVVTEQGAALTGVKGVRFTCGDLLQDDVSNAGLVVLADQCWDEQLAAAASAKLARELPAGALCVSYSGTGLRDIRVAKQAVAAGGGASGGDCGDAWKDKVALSCSSSVAEDAMVFEELVTLRARVSWSEAQTFRVFRKL</sequence>
<dbReference type="InterPro" id="IPR029063">
    <property type="entry name" value="SAM-dependent_MTases_sf"/>
</dbReference>
<dbReference type="Proteomes" id="UP000747399">
    <property type="component" value="Unassembled WGS sequence"/>
</dbReference>
<evidence type="ECO:0000313" key="1">
    <source>
        <dbReference type="EMBL" id="GIL68795.1"/>
    </source>
</evidence>
<gene>
    <name evidence="1" type="ORF">Vafri_22030</name>
</gene>
<reference evidence="1" key="1">
    <citation type="journal article" date="2021" name="Proc. Natl. Acad. Sci. U.S.A.">
        <title>Three genomes in the algal genus Volvox reveal the fate of a haploid sex-determining region after a transition to homothallism.</title>
        <authorList>
            <person name="Yamamoto K."/>
            <person name="Hamaji T."/>
            <person name="Kawai-Toyooka H."/>
            <person name="Matsuzaki R."/>
            <person name="Takahashi F."/>
            <person name="Nishimura Y."/>
            <person name="Kawachi M."/>
            <person name="Noguchi H."/>
            <person name="Minakuchi Y."/>
            <person name="Umen J.G."/>
            <person name="Toyoda A."/>
            <person name="Nozaki H."/>
        </authorList>
    </citation>
    <scope>NUCLEOTIDE SEQUENCE</scope>
    <source>
        <strain evidence="1">NIES-3780</strain>
    </source>
</reference>
<dbReference type="Gene3D" id="3.40.50.150">
    <property type="entry name" value="Vaccinia Virus protein VP39"/>
    <property type="match status" value="1"/>
</dbReference>
<organism evidence="1 2">
    <name type="scientific">Volvox africanus</name>
    <dbReference type="NCBI Taxonomy" id="51714"/>
    <lineage>
        <taxon>Eukaryota</taxon>
        <taxon>Viridiplantae</taxon>
        <taxon>Chlorophyta</taxon>
        <taxon>core chlorophytes</taxon>
        <taxon>Chlorophyceae</taxon>
        <taxon>CS clade</taxon>
        <taxon>Chlamydomonadales</taxon>
        <taxon>Volvocaceae</taxon>
        <taxon>Volvox</taxon>
    </lineage>
</organism>
<evidence type="ECO:0000313" key="2">
    <source>
        <dbReference type="Proteomes" id="UP000747399"/>
    </source>
</evidence>
<name>A0A8J4BZZ1_9CHLO</name>
<comment type="caution">
    <text evidence="1">The sequence shown here is derived from an EMBL/GenBank/DDBJ whole genome shotgun (WGS) entry which is preliminary data.</text>
</comment>
<dbReference type="AlphaFoldDB" id="A0A8J4BZZ1"/>
<accession>A0A8J4BZZ1</accession>